<dbReference type="NCBIfam" id="TIGR02432">
    <property type="entry name" value="lysidine_TilS_N"/>
    <property type="match status" value="1"/>
</dbReference>
<comment type="function">
    <text evidence="6">Ligates lysine onto the cytidine present at position 34 of the AUA codon-specific tRNA(Ile) that contains the anticodon CAU, in an ATP-dependent manner. Cytidine is converted to lysidine, thus changing the amino acid specificity of the tRNA from methionine to isoleucine.</text>
</comment>
<gene>
    <name evidence="6 8" type="primary">tilS</name>
    <name evidence="8" type="ORF">Gele_103</name>
</gene>
<keyword evidence="4 6" id="KW-0067">ATP-binding</keyword>
<dbReference type="GO" id="GO:0032267">
    <property type="term" value="F:tRNA(Ile)-lysidine synthase activity"/>
    <property type="evidence" value="ECO:0007669"/>
    <property type="project" value="UniProtKB-EC"/>
</dbReference>
<evidence type="ECO:0000256" key="3">
    <source>
        <dbReference type="ARBA" id="ARBA00022741"/>
    </source>
</evidence>
<dbReference type="GO" id="GO:0006400">
    <property type="term" value="P:tRNA modification"/>
    <property type="evidence" value="ECO:0007669"/>
    <property type="project" value="UniProtKB-UniRule"/>
</dbReference>
<reference evidence="8" key="1">
    <citation type="submission" date="2015-07" db="EMBL/GenBank/DDBJ databases">
        <title>Reconstructing the complex evolutionary history of mobile plasmids in red algal genomes.</title>
        <authorList>
            <person name="Lee J."/>
            <person name="Kim K.M."/>
            <person name="Yang E.C."/>
            <person name="Miller K.A."/>
            <person name="Boo S.M."/>
            <person name="Bhattacharya D."/>
            <person name="Yoon H.S."/>
        </authorList>
    </citation>
    <scope>NUCLEOTIDE SEQUENCE</scope>
</reference>
<dbReference type="GO" id="GO:0005524">
    <property type="term" value="F:ATP binding"/>
    <property type="evidence" value="ECO:0007669"/>
    <property type="project" value="UniProtKB-UniRule"/>
</dbReference>
<evidence type="ECO:0000259" key="7">
    <source>
        <dbReference type="Pfam" id="PF01171"/>
    </source>
</evidence>
<evidence type="ECO:0000256" key="5">
    <source>
        <dbReference type="ARBA" id="ARBA00048539"/>
    </source>
</evidence>
<sequence length="321" mass="38641">MIIDLYKKFKSTFFEQINLVPELSIIVAISGGQDSICLIKLIEDIKKTKYILKVEYVYIDHQWKQDSKYHINHLINLINSFKQKISIYQIKSVTSSENKARTIRYQILTKHAFVYEYNTLITAHTNTDKIETFFQLLLRGSSLEGITSLNMCSQLNEKLYIFRPLIKASRLETACFCRNFSLPIWSDISNYNYSTYRNRIRYELIPYLCQFFGIQTIDNLSSFLSITHLENEYIKQNTLKLYLITRHNKYIALNYMIIKKQHNTIQIRILYIFFYHNFNIVLNKEIMYKILYYFNNNTNYIEIIKYHKIKVNLHFNWLYIN</sequence>
<keyword evidence="8" id="KW-0934">Plastid</keyword>
<evidence type="ECO:0000256" key="4">
    <source>
        <dbReference type="ARBA" id="ARBA00022840"/>
    </source>
</evidence>
<feature type="domain" description="tRNA(Ile)-lysidine/2-thiocytidine synthase N-terminal" evidence="7">
    <location>
        <begin position="25"/>
        <end position="202"/>
    </location>
</feature>
<keyword evidence="1 6" id="KW-0436">Ligase</keyword>
<accession>A0A141SDI8</accession>
<proteinExistence type="inferred from homology"/>
<geneLocation type="plastid" evidence="8"/>
<dbReference type="InterPro" id="IPR011063">
    <property type="entry name" value="TilS/TtcA_N"/>
</dbReference>
<dbReference type="RefSeq" id="YP_009244114.1">
    <property type="nucleotide sequence ID" value="NC_029858.1"/>
</dbReference>
<organism evidence="8">
    <name type="scientific">Gelidium elegans</name>
    <name type="common">Red alga</name>
    <dbReference type="NCBI Taxonomy" id="37200"/>
    <lineage>
        <taxon>Eukaryota</taxon>
        <taxon>Rhodophyta</taxon>
        <taxon>Florideophyceae</taxon>
        <taxon>Rhodymeniophycidae</taxon>
        <taxon>Gelidiales</taxon>
        <taxon>Gelidiaceae</taxon>
        <taxon>Gelidium</taxon>
    </lineage>
</organism>
<evidence type="ECO:0000313" key="8">
    <source>
        <dbReference type="EMBL" id="AMK96356.1"/>
    </source>
</evidence>
<dbReference type="SUPFAM" id="SSF82829">
    <property type="entry name" value="MesJ substrate recognition domain-like"/>
    <property type="match status" value="1"/>
</dbReference>
<name>A0A141SDI8_GELEL</name>
<feature type="binding site" evidence="6">
    <location>
        <begin position="30"/>
        <end position="35"/>
    </location>
    <ligand>
        <name>ATP</name>
        <dbReference type="ChEBI" id="CHEBI:30616"/>
    </ligand>
</feature>
<evidence type="ECO:0000256" key="6">
    <source>
        <dbReference type="HAMAP-Rule" id="MF_01161"/>
    </source>
</evidence>
<dbReference type="SUPFAM" id="SSF52402">
    <property type="entry name" value="Adenine nucleotide alpha hydrolases-like"/>
    <property type="match status" value="1"/>
</dbReference>
<dbReference type="AlphaFoldDB" id="A0A141SDI8"/>
<dbReference type="CDD" id="cd01992">
    <property type="entry name" value="TilS_N"/>
    <property type="match status" value="1"/>
</dbReference>
<dbReference type="GeneID" id="27215845"/>
<dbReference type="PANTHER" id="PTHR43033:SF1">
    <property type="entry name" value="TRNA(ILE)-LYSIDINE SYNTHASE-RELATED"/>
    <property type="match status" value="1"/>
</dbReference>
<dbReference type="PANTHER" id="PTHR43033">
    <property type="entry name" value="TRNA(ILE)-LYSIDINE SYNTHASE-RELATED"/>
    <property type="match status" value="1"/>
</dbReference>
<comment type="similarity">
    <text evidence="6">Belongs to the tRNA(Ile)-lysidine synthase family.</text>
</comment>
<dbReference type="InterPro" id="IPR014729">
    <property type="entry name" value="Rossmann-like_a/b/a_fold"/>
</dbReference>
<evidence type="ECO:0000256" key="2">
    <source>
        <dbReference type="ARBA" id="ARBA00022694"/>
    </source>
</evidence>
<dbReference type="Gene3D" id="3.40.50.620">
    <property type="entry name" value="HUPs"/>
    <property type="match status" value="1"/>
</dbReference>
<dbReference type="EMBL" id="KT266786">
    <property type="protein sequence ID" value="AMK96356.1"/>
    <property type="molecule type" value="Genomic_DNA"/>
</dbReference>
<dbReference type="EC" id="6.3.4.19" evidence="6"/>
<keyword evidence="3 6" id="KW-0547">Nucleotide-binding</keyword>
<comment type="domain">
    <text evidence="6">The N-terminal region contains the highly conserved SGGXDS motif, predicted to be a P-loop motif involved in ATP binding.</text>
</comment>
<keyword evidence="2 6" id="KW-0819">tRNA processing</keyword>
<protein>
    <recommendedName>
        <fullName evidence="6">tRNA(Ile)-lysidine synthase</fullName>
        <ecNumber evidence="6">6.3.4.19</ecNumber>
    </recommendedName>
    <alternativeName>
        <fullName evidence="6">tRNA(Ile)-2-lysyl-cytidine synthase</fullName>
    </alternativeName>
    <alternativeName>
        <fullName evidence="6">tRNA(Ile)-lysidine synthetase</fullName>
    </alternativeName>
</protein>
<dbReference type="InterPro" id="IPR012795">
    <property type="entry name" value="tRNA_Ile_lys_synt_N"/>
</dbReference>
<dbReference type="InterPro" id="IPR012094">
    <property type="entry name" value="tRNA_Ile_lys_synt"/>
</dbReference>
<comment type="catalytic activity">
    <reaction evidence="5 6">
        <text>cytidine(34) in tRNA(Ile2) + L-lysine + ATP = lysidine(34) in tRNA(Ile2) + AMP + diphosphate + H(+)</text>
        <dbReference type="Rhea" id="RHEA:43744"/>
        <dbReference type="Rhea" id="RHEA-COMP:10625"/>
        <dbReference type="Rhea" id="RHEA-COMP:10670"/>
        <dbReference type="ChEBI" id="CHEBI:15378"/>
        <dbReference type="ChEBI" id="CHEBI:30616"/>
        <dbReference type="ChEBI" id="CHEBI:32551"/>
        <dbReference type="ChEBI" id="CHEBI:33019"/>
        <dbReference type="ChEBI" id="CHEBI:82748"/>
        <dbReference type="ChEBI" id="CHEBI:83665"/>
        <dbReference type="ChEBI" id="CHEBI:456215"/>
        <dbReference type="EC" id="6.3.4.19"/>
    </reaction>
</comment>
<evidence type="ECO:0000256" key="1">
    <source>
        <dbReference type="ARBA" id="ARBA00022598"/>
    </source>
</evidence>
<dbReference type="Pfam" id="PF01171">
    <property type="entry name" value="ATP_bind_3"/>
    <property type="match status" value="1"/>
</dbReference>
<dbReference type="HAMAP" id="MF_01161">
    <property type="entry name" value="tRNA_Ile_lys_synt"/>
    <property type="match status" value="1"/>
</dbReference>